<reference evidence="7 8" key="1">
    <citation type="submission" date="2014-11" db="EMBL/GenBank/DDBJ databases">
        <title>Draft genome sequence of Chelonobacter oris 1662T, associated with respiratory disease in Hermann's Tortoises.</title>
        <authorList>
            <person name="Kudirkiene E."/>
            <person name="Hansen M.J."/>
            <person name="Bojesen A.M."/>
        </authorList>
    </citation>
    <scope>NUCLEOTIDE SEQUENCE [LARGE SCALE GENOMIC DNA]</scope>
    <source>
        <strain evidence="7 8">1662</strain>
    </source>
</reference>
<keyword evidence="4 6" id="KW-1133">Transmembrane helix</keyword>
<dbReference type="STRING" id="505317.OA57_10255"/>
<dbReference type="PANTHER" id="PTHR43483">
    <property type="entry name" value="MEMBRANE TRANSPORTER PROTEIN HI_0806-RELATED"/>
    <property type="match status" value="1"/>
</dbReference>
<proteinExistence type="inferred from homology"/>
<evidence type="ECO:0000256" key="1">
    <source>
        <dbReference type="ARBA" id="ARBA00004141"/>
    </source>
</evidence>
<dbReference type="OrthoDB" id="9780109at2"/>
<protein>
    <recommendedName>
        <fullName evidence="6">Probable membrane transporter protein</fullName>
    </recommendedName>
</protein>
<evidence type="ECO:0000256" key="2">
    <source>
        <dbReference type="ARBA" id="ARBA00009142"/>
    </source>
</evidence>
<dbReference type="Proteomes" id="UP000030380">
    <property type="component" value="Unassembled WGS sequence"/>
</dbReference>
<feature type="transmembrane region" description="Helical" evidence="6">
    <location>
        <begin position="44"/>
        <end position="66"/>
    </location>
</feature>
<comment type="similarity">
    <text evidence="2 6">Belongs to the 4-toluene sulfonate uptake permease (TSUP) (TC 2.A.102) family.</text>
</comment>
<accession>A0A0A3APF2</accession>
<name>A0A0A3APF2_9PAST</name>
<dbReference type="EMBL" id="JSUM01000015">
    <property type="protein sequence ID" value="KGQ69637.1"/>
    <property type="molecule type" value="Genomic_DNA"/>
</dbReference>
<dbReference type="InterPro" id="IPR002781">
    <property type="entry name" value="TM_pro_TauE-like"/>
</dbReference>
<sequence>MTTTTLIILIICGMSANLVSALFGIGGGVLMVPVLRTLFPQFPIQMISATTLTIVMCSSIINLVYFRRQKIAINLKKIIYWSAAMIIGVQLGFEMSFYLSAVSMTLIFIAVLMALALKTGFSRSHTALVGSEMRQDYFCGAAVCGFGGLLAGLTGIGGGSIMAPLIGQLKSVQVRQIAVYSNWLMVFGGLGSLYGYASRPLAQQMANTWQIGYINVTLVLIAVFSALGMSFFSMKLRGLLTPFWANKLLAALLLAIALYMSVLQWLIN</sequence>
<feature type="transmembrane region" description="Helical" evidence="6">
    <location>
        <begin position="177"/>
        <end position="197"/>
    </location>
</feature>
<comment type="caution">
    <text evidence="7">The sequence shown here is derived from an EMBL/GenBank/DDBJ whole genome shotgun (WGS) entry which is preliminary data.</text>
</comment>
<gene>
    <name evidence="7" type="ORF">OA57_10255</name>
</gene>
<organism evidence="7 8">
    <name type="scientific">Chelonobacter oris</name>
    <dbReference type="NCBI Taxonomy" id="505317"/>
    <lineage>
        <taxon>Bacteria</taxon>
        <taxon>Pseudomonadati</taxon>
        <taxon>Pseudomonadota</taxon>
        <taxon>Gammaproteobacteria</taxon>
        <taxon>Pasteurellales</taxon>
        <taxon>Pasteurellaceae</taxon>
        <taxon>Chelonobacter</taxon>
    </lineage>
</organism>
<feature type="transmembrane region" description="Helical" evidence="6">
    <location>
        <begin position="244"/>
        <end position="267"/>
    </location>
</feature>
<feature type="transmembrane region" description="Helical" evidence="6">
    <location>
        <begin position="99"/>
        <end position="117"/>
    </location>
</feature>
<dbReference type="PANTHER" id="PTHR43483:SF3">
    <property type="entry name" value="MEMBRANE TRANSPORTER PROTEIN HI_0806-RELATED"/>
    <property type="match status" value="1"/>
</dbReference>
<feature type="transmembrane region" description="Helical" evidence="6">
    <location>
        <begin position="78"/>
        <end position="93"/>
    </location>
</feature>
<feature type="transmembrane region" description="Helical" evidence="6">
    <location>
        <begin position="137"/>
        <end position="157"/>
    </location>
</feature>
<evidence type="ECO:0000256" key="3">
    <source>
        <dbReference type="ARBA" id="ARBA00022692"/>
    </source>
</evidence>
<comment type="subcellular location">
    <subcellularLocation>
        <location evidence="6">Cell membrane</location>
        <topology evidence="6">Multi-pass membrane protein</topology>
    </subcellularLocation>
    <subcellularLocation>
        <location evidence="1">Membrane</location>
        <topology evidence="1">Multi-pass membrane protein</topology>
    </subcellularLocation>
</comment>
<evidence type="ECO:0000256" key="4">
    <source>
        <dbReference type="ARBA" id="ARBA00022989"/>
    </source>
</evidence>
<keyword evidence="6" id="KW-1003">Cell membrane</keyword>
<feature type="transmembrane region" description="Helical" evidence="6">
    <location>
        <begin position="209"/>
        <end position="232"/>
    </location>
</feature>
<evidence type="ECO:0000313" key="7">
    <source>
        <dbReference type="EMBL" id="KGQ69637.1"/>
    </source>
</evidence>
<dbReference type="Pfam" id="PF01925">
    <property type="entry name" value="TauE"/>
    <property type="match status" value="1"/>
</dbReference>
<dbReference type="RefSeq" id="WP_034617334.1">
    <property type="nucleotide sequence ID" value="NZ_JSUM01000015.1"/>
</dbReference>
<keyword evidence="8" id="KW-1185">Reference proteome</keyword>
<evidence type="ECO:0000256" key="6">
    <source>
        <dbReference type="RuleBase" id="RU363041"/>
    </source>
</evidence>
<keyword evidence="5 6" id="KW-0472">Membrane</keyword>
<evidence type="ECO:0000256" key="5">
    <source>
        <dbReference type="ARBA" id="ARBA00023136"/>
    </source>
</evidence>
<dbReference type="GO" id="GO:0005886">
    <property type="term" value="C:plasma membrane"/>
    <property type="evidence" value="ECO:0007669"/>
    <property type="project" value="UniProtKB-SubCell"/>
</dbReference>
<keyword evidence="3 6" id="KW-0812">Transmembrane</keyword>
<evidence type="ECO:0000313" key="8">
    <source>
        <dbReference type="Proteomes" id="UP000030380"/>
    </source>
</evidence>
<feature type="transmembrane region" description="Helical" evidence="6">
    <location>
        <begin position="7"/>
        <end position="32"/>
    </location>
</feature>
<dbReference type="AlphaFoldDB" id="A0A0A3APF2"/>